<dbReference type="CDD" id="cd02440">
    <property type="entry name" value="AdoMet_MTases"/>
    <property type="match status" value="1"/>
</dbReference>
<feature type="domain" description="Methyltransferase" evidence="3">
    <location>
        <begin position="42"/>
        <end position="132"/>
    </location>
</feature>
<dbReference type="Proteomes" id="UP001291687">
    <property type="component" value="Unassembled WGS sequence"/>
</dbReference>
<evidence type="ECO:0000256" key="2">
    <source>
        <dbReference type="ARBA" id="ARBA00022679"/>
    </source>
</evidence>
<comment type="caution">
    <text evidence="4">The sequence shown here is derived from an EMBL/GenBank/DDBJ whole genome shotgun (WGS) entry which is preliminary data.</text>
</comment>
<keyword evidence="1 4" id="KW-0489">Methyltransferase</keyword>
<organism evidence="4 5">
    <name type="scientific">Candidatus Megaera venefica</name>
    <dbReference type="NCBI Taxonomy" id="2055910"/>
    <lineage>
        <taxon>Bacteria</taxon>
        <taxon>Pseudomonadati</taxon>
        <taxon>Pseudomonadota</taxon>
        <taxon>Alphaproteobacteria</taxon>
        <taxon>Rickettsiales</taxon>
        <taxon>Rickettsiaceae</taxon>
        <taxon>Candidatus Megaera</taxon>
    </lineage>
</organism>
<keyword evidence="2" id="KW-0808">Transferase</keyword>
<dbReference type="PANTHER" id="PTHR43861">
    <property type="entry name" value="TRANS-ACONITATE 2-METHYLTRANSFERASE-RELATED"/>
    <property type="match status" value="1"/>
</dbReference>
<sequence>MNNQGKSYDNIAHDFAKMRDSFNTEQKYLDALINYIPEKSHILDIGCGSGFPIADYLIKKNFHVTGIDGSQELLDIAKKKCPKMRGLYGDVRTTTFNKTVDAIVEWWCLFHLPKSDHEHMIARFAQWLKPGGILEFTSGDSEYEWADSNMLNQELHFYSLAPNVYEQYLKKYGFEILLKENDQEHHLVWIAKKNG</sequence>
<proteinExistence type="predicted"/>
<evidence type="ECO:0000256" key="1">
    <source>
        <dbReference type="ARBA" id="ARBA00022603"/>
    </source>
</evidence>
<dbReference type="InterPro" id="IPR029063">
    <property type="entry name" value="SAM-dependent_MTases_sf"/>
</dbReference>
<protein>
    <submittedName>
        <fullName evidence="4">Class I SAM-dependent methyltransferase</fullName>
    </submittedName>
</protein>
<dbReference type="RefSeq" id="WP_322776713.1">
    <property type="nucleotide sequence ID" value="NZ_JARJFB010000049.1"/>
</dbReference>
<dbReference type="Pfam" id="PF13649">
    <property type="entry name" value="Methyltransf_25"/>
    <property type="match status" value="1"/>
</dbReference>
<name>A0ABU5NCD0_9RICK</name>
<reference evidence="4 5" key="1">
    <citation type="submission" date="2023-03" db="EMBL/GenBank/DDBJ databases">
        <title>Host association and intracellularity evolved multiple times independently in the Rickettsiales.</title>
        <authorList>
            <person name="Castelli M."/>
            <person name="Nardi T."/>
            <person name="Gammuto L."/>
            <person name="Bellinzona G."/>
            <person name="Sabaneyeva E."/>
            <person name="Potekhin A."/>
            <person name="Serra V."/>
            <person name="Petroni G."/>
            <person name="Sassera D."/>
        </authorList>
    </citation>
    <scope>NUCLEOTIDE SEQUENCE [LARGE SCALE GENOMIC DNA]</scope>
    <source>
        <strain evidence="4 5">Sr 2-6</strain>
    </source>
</reference>
<gene>
    <name evidence="4" type="ORF">Megvenef_00780</name>
</gene>
<dbReference type="InterPro" id="IPR041698">
    <property type="entry name" value="Methyltransf_25"/>
</dbReference>
<dbReference type="GO" id="GO:0008168">
    <property type="term" value="F:methyltransferase activity"/>
    <property type="evidence" value="ECO:0007669"/>
    <property type="project" value="UniProtKB-KW"/>
</dbReference>
<evidence type="ECO:0000313" key="5">
    <source>
        <dbReference type="Proteomes" id="UP001291687"/>
    </source>
</evidence>
<evidence type="ECO:0000313" key="4">
    <source>
        <dbReference type="EMBL" id="MEA0970811.1"/>
    </source>
</evidence>
<accession>A0ABU5NCD0</accession>
<keyword evidence="5" id="KW-1185">Reference proteome</keyword>
<dbReference type="EMBL" id="JARJFB010000049">
    <property type="protein sequence ID" value="MEA0970811.1"/>
    <property type="molecule type" value="Genomic_DNA"/>
</dbReference>
<dbReference type="Gene3D" id="3.40.50.150">
    <property type="entry name" value="Vaccinia Virus protein VP39"/>
    <property type="match status" value="1"/>
</dbReference>
<evidence type="ECO:0000259" key="3">
    <source>
        <dbReference type="Pfam" id="PF13649"/>
    </source>
</evidence>
<dbReference type="SUPFAM" id="SSF53335">
    <property type="entry name" value="S-adenosyl-L-methionine-dependent methyltransferases"/>
    <property type="match status" value="1"/>
</dbReference>
<dbReference type="GO" id="GO:0032259">
    <property type="term" value="P:methylation"/>
    <property type="evidence" value="ECO:0007669"/>
    <property type="project" value="UniProtKB-KW"/>
</dbReference>
<dbReference type="PANTHER" id="PTHR43861:SF1">
    <property type="entry name" value="TRANS-ACONITATE 2-METHYLTRANSFERASE"/>
    <property type="match status" value="1"/>
</dbReference>